<evidence type="ECO:0000256" key="4">
    <source>
        <dbReference type="ARBA" id="ARBA00022692"/>
    </source>
</evidence>
<feature type="transmembrane region" description="Helical" evidence="7">
    <location>
        <begin position="6"/>
        <end position="25"/>
    </location>
</feature>
<keyword evidence="9" id="KW-1185">Reference proteome</keyword>
<proteinExistence type="inferred from homology"/>
<dbReference type="PANTHER" id="PTHR33884:SF3">
    <property type="entry name" value="UPF0410 PROTEIN YMGE"/>
    <property type="match status" value="1"/>
</dbReference>
<sequence>MGLLWAIISWIIIGAIIGLIARAIMPGKQSMSLGLTIVLGVIGAIVGGFIGGLLGGKGISGVMNDPWSIGTILLAVVGALIVMVIYGFATKGSNRV</sequence>
<comment type="caution">
    <text evidence="8">The sequence shown here is derived from an EMBL/GenBank/DDBJ whole genome shotgun (WGS) entry which is preliminary data.</text>
</comment>
<dbReference type="InterPro" id="IPR007341">
    <property type="entry name" value="Transgly_assoc"/>
</dbReference>
<reference evidence="8 9" key="1">
    <citation type="journal article" date="2013" name="Genome Announc.">
        <title>Draft genome sequence of an Actinobacterium, Brachybacterium muris strain UCD-AY4.</title>
        <authorList>
            <person name="Lo J.R."/>
            <person name="Lang J.M."/>
            <person name="Darling A.E."/>
            <person name="Eisen J.A."/>
            <person name="Coil D.A."/>
        </authorList>
    </citation>
    <scope>NUCLEOTIDE SEQUENCE [LARGE SCALE GENOMIC DNA]</scope>
    <source>
        <strain evidence="8 9">UCD-AY4</strain>
    </source>
</reference>
<evidence type="ECO:0000256" key="5">
    <source>
        <dbReference type="ARBA" id="ARBA00022989"/>
    </source>
</evidence>
<evidence type="ECO:0000313" key="9">
    <source>
        <dbReference type="Proteomes" id="UP000019754"/>
    </source>
</evidence>
<evidence type="ECO:0000256" key="7">
    <source>
        <dbReference type="SAM" id="Phobius"/>
    </source>
</evidence>
<protein>
    <submittedName>
        <fullName evidence="8">Membrane protein</fullName>
    </submittedName>
</protein>
<dbReference type="HOGENOM" id="CLU_160040_2_2_11"/>
<keyword evidence="6 7" id="KW-0472">Membrane</keyword>
<dbReference type="OrthoDB" id="4794473at2"/>
<dbReference type="Pfam" id="PF04226">
    <property type="entry name" value="Transgly_assoc"/>
    <property type="match status" value="1"/>
</dbReference>
<dbReference type="RefSeq" id="WP_017824421.1">
    <property type="nucleotide sequence ID" value="NZ_KB403091.1"/>
</dbReference>
<keyword evidence="4 7" id="KW-0812">Transmembrane</keyword>
<dbReference type="PANTHER" id="PTHR33884">
    <property type="entry name" value="UPF0410 PROTEIN YMGE"/>
    <property type="match status" value="1"/>
</dbReference>
<organism evidence="8 9">
    <name type="scientific">Brachybacterium muris UCD-AY4</name>
    <dbReference type="NCBI Taxonomy" id="1249481"/>
    <lineage>
        <taxon>Bacteria</taxon>
        <taxon>Bacillati</taxon>
        <taxon>Actinomycetota</taxon>
        <taxon>Actinomycetes</taxon>
        <taxon>Micrococcales</taxon>
        <taxon>Dermabacteraceae</taxon>
        <taxon>Brachybacterium</taxon>
    </lineage>
</organism>
<feature type="transmembrane region" description="Helical" evidence="7">
    <location>
        <begin position="67"/>
        <end position="89"/>
    </location>
</feature>
<gene>
    <name evidence="8" type="ORF">D641_0100540</name>
</gene>
<evidence type="ECO:0000256" key="3">
    <source>
        <dbReference type="ARBA" id="ARBA00022475"/>
    </source>
</evidence>
<evidence type="ECO:0000256" key="6">
    <source>
        <dbReference type="ARBA" id="ARBA00023136"/>
    </source>
</evidence>
<comment type="similarity">
    <text evidence="2">Belongs to the UPF0410 family.</text>
</comment>
<dbReference type="AlphaFoldDB" id="A0A022L4Y1"/>
<evidence type="ECO:0000313" key="8">
    <source>
        <dbReference type="EMBL" id="EYT50998.1"/>
    </source>
</evidence>
<dbReference type="EMBL" id="AORC01000002">
    <property type="protein sequence ID" value="EYT50998.1"/>
    <property type="molecule type" value="Genomic_DNA"/>
</dbReference>
<keyword evidence="5 7" id="KW-1133">Transmembrane helix</keyword>
<dbReference type="Proteomes" id="UP000019754">
    <property type="component" value="Unassembled WGS sequence"/>
</dbReference>
<comment type="subcellular location">
    <subcellularLocation>
        <location evidence="1">Cell membrane</location>
        <topology evidence="1">Multi-pass membrane protein</topology>
    </subcellularLocation>
</comment>
<evidence type="ECO:0000256" key="1">
    <source>
        <dbReference type="ARBA" id="ARBA00004651"/>
    </source>
</evidence>
<keyword evidence="3" id="KW-1003">Cell membrane</keyword>
<dbReference type="GO" id="GO:0005886">
    <property type="term" value="C:plasma membrane"/>
    <property type="evidence" value="ECO:0007669"/>
    <property type="project" value="UniProtKB-SubCell"/>
</dbReference>
<feature type="transmembrane region" description="Helical" evidence="7">
    <location>
        <begin position="32"/>
        <end position="55"/>
    </location>
</feature>
<accession>A0A022L4Y1</accession>
<name>A0A022L4Y1_9MICO</name>
<evidence type="ECO:0000256" key="2">
    <source>
        <dbReference type="ARBA" id="ARBA00011006"/>
    </source>
</evidence>